<reference evidence="1 2" key="1">
    <citation type="submission" date="2024-01" db="EMBL/GenBank/DDBJ databases">
        <authorList>
            <person name="Waweru B."/>
        </authorList>
    </citation>
    <scope>NUCLEOTIDE SEQUENCE [LARGE SCALE GENOMIC DNA]</scope>
</reference>
<gene>
    <name evidence="1" type="ORF">DCAF_LOCUS25928</name>
</gene>
<evidence type="ECO:0000313" key="2">
    <source>
        <dbReference type="Proteomes" id="UP001314170"/>
    </source>
</evidence>
<comment type="caution">
    <text evidence="1">The sequence shown here is derived from an EMBL/GenBank/DDBJ whole genome shotgun (WGS) entry which is preliminary data.</text>
</comment>
<dbReference type="AlphaFoldDB" id="A0AAV1SS45"/>
<proteinExistence type="predicted"/>
<sequence>LWAVVGNTKFGIGYVHKGKGRKAVRCHIEVDGVSPIRENRSLVGKSRASWM</sequence>
<feature type="non-terminal residue" evidence="1">
    <location>
        <position position="1"/>
    </location>
</feature>
<dbReference type="EMBL" id="CAWUPB010001195">
    <property type="protein sequence ID" value="CAK7355668.1"/>
    <property type="molecule type" value="Genomic_DNA"/>
</dbReference>
<dbReference type="Proteomes" id="UP001314170">
    <property type="component" value="Unassembled WGS sequence"/>
</dbReference>
<organism evidence="1 2">
    <name type="scientific">Dovyalis caffra</name>
    <dbReference type="NCBI Taxonomy" id="77055"/>
    <lineage>
        <taxon>Eukaryota</taxon>
        <taxon>Viridiplantae</taxon>
        <taxon>Streptophyta</taxon>
        <taxon>Embryophyta</taxon>
        <taxon>Tracheophyta</taxon>
        <taxon>Spermatophyta</taxon>
        <taxon>Magnoliopsida</taxon>
        <taxon>eudicotyledons</taxon>
        <taxon>Gunneridae</taxon>
        <taxon>Pentapetalae</taxon>
        <taxon>rosids</taxon>
        <taxon>fabids</taxon>
        <taxon>Malpighiales</taxon>
        <taxon>Salicaceae</taxon>
        <taxon>Flacourtieae</taxon>
        <taxon>Dovyalis</taxon>
    </lineage>
</organism>
<feature type="non-terminal residue" evidence="1">
    <location>
        <position position="51"/>
    </location>
</feature>
<name>A0AAV1SS45_9ROSI</name>
<evidence type="ECO:0000313" key="1">
    <source>
        <dbReference type="EMBL" id="CAK7355668.1"/>
    </source>
</evidence>
<accession>A0AAV1SS45</accession>
<protein>
    <submittedName>
        <fullName evidence="1">Uncharacterized protein</fullName>
    </submittedName>
</protein>
<keyword evidence="2" id="KW-1185">Reference proteome</keyword>